<accession>A0A165TK71</accession>
<dbReference type="AlphaFoldDB" id="A0A165TK71"/>
<feature type="region of interest" description="Disordered" evidence="1">
    <location>
        <begin position="101"/>
        <end position="146"/>
    </location>
</feature>
<proteinExistence type="predicted"/>
<gene>
    <name evidence="3" type="ORF">DAEQUDRAFT_683813</name>
    <name evidence="2" type="ORF">DAEQUDRAFT_688445</name>
</gene>
<dbReference type="EMBL" id="KV429048">
    <property type="protein sequence ID" value="KZT71019.1"/>
    <property type="molecule type" value="Genomic_DNA"/>
</dbReference>
<evidence type="ECO:0000313" key="4">
    <source>
        <dbReference type="Proteomes" id="UP000076727"/>
    </source>
</evidence>
<organism evidence="3 4">
    <name type="scientific">Daedalea quercina L-15889</name>
    <dbReference type="NCBI Taxonomy" id="1314783"/>
    <lineage>
        <taxon>Eukaryota</taxon>
        <taxon>Fungi</taxon>
        <taxon>Dikarya</taxon>
        <taxon>Basidiomycota</taxon>
        <taxon>Agaricomycotina</taxon>
        <taxon>Agaricomycetes</taxon>
        <taxon>Polyporales</taxon>
        <taxon>Fomitopsis</taxon>
    </lineage>
</organism>
<feature type="compositionally biased region" description="Acidic residues" evidence="1">
    <location>
        <begin position="113"/>
        <end position="146"/>
    </location>
</feature>
<evidence type="ECO:0000313" key="3">
    <source>
        <dbReference type="EMBL" id="KZT73562.1"/>
    </source>
</evidence>
<sequence>KNKPRKHFLNLPREVLGRVLQCRTGHGFIGEYYRSFVPTEQVDCPCGAPCQTRQHVLQDCPRHEPYRDILREVSKTIDLPTVLGTEDGIAALAQFLEKSGAFTKTGEPRETNQEAEVEEDGDTADEEPGEGNDEAEEHSDETQDDE</sequence>
<dbReference type="STRING" id="1314783.A0A165TK71"/>
<protein>
    <recommendedName>
        <fullName evidence="5">Reverse transcriptase zinc-binding domain-containing protein</fullName>
    </recommendedName>
</protein>
<dbReference type="EMBL" id="KV429036">
    <property type="protein sequence ID" value="KZT73562.1"/>
    <property type="molecule type" value="Genomic_DNA"/>
</dbReference>
<dbReference type="Proteomes" id="UP000076727">
    <property type="component" value="Unassembled WGS sequence"/>
</dbReference>
<evidence type="ECO:0000256" key="1">
    <source>
        <dbReference type="SAM" id="MobiDB-lite"/>
    </source>
</evidence>
<evidence type="ECO:0008006" key="5">
    <source>
        <dbReference type="Google" id="ProtNLM"/>
    </source>
</evidence>
<name>A0A165TK71_9APHY</name>
<keyword evidence="4" id="KW-1185">Reference proteome</keyword>
<feature type="non-terminal residue" evidence="3">
    <location>
        <position position="1"/>
    </location>
</feature>
<reference evidence="3 4" key="1">
    <citation type="journal article" date="2016" name="Mol. Biol. Evol.">
        <title>Comparative Genomics of Early-Diverging Mushroom-Forming Fungi Provides Insights into the Origins of Lignocellulose Decay Capabilities.</title>
        <authorList>
            <person name="Nagy L.G."/>
            <person name="Riley R."/>
            <person name="Tritt A."/>
            <person name="Adam C."/>
            <person name="Daum C."/>
            <person name="Floudas D."/>
            <person name="Sun H."/>
            <person name="Yadav J.S."/>
            <person name="Pangilinan J."/>
            <person name="Larsson K.H."/>
            <person name="Matsuura K."/>
            <person name="Barry K."/>
            <person name="Labutti K."/>
            <person name="Kuo R."/>
            <person name="Ohm R.A."/>
            <person name="Bhattacharya S.S."/>
            <person name="Shirouzu T."/>
            <person name="Yoshinaga Y."/>
            <person name="Martin F.M."/>
            <person name="Grigoriev I.V."/>
            <person name="Hibbett D.S."/>
        </authorList>
    </citation>
    <scope>NUCLEOTIDE SEQUENCE [LARGE SCALE GENOMIC DNA]</scope>
    <source>
        <strain evidence="3 4">L-15889</strain>
    </source>
</reference>
<dbReference type="OrthoDB" id="2786665at2759"/>
<evidence type="ECO:0000313" key="2">
    <source>
        <dbReference type="EMBL" id="KZT71019.1"/>
    </source>
</evidence>